<feature type="chain" id="PRO_5014129127" evidence="3">
    <location>
        <begin position="24"/>
        <end position="260"/>
    </location>
</feature>
<comment type="caution">
    <text evidence="5">The sequence shown here is derived from an EMBL/GenBank/DDBJ whole genome shotgun (WGS) entry which is preliminary data.</text>
</comment>
<dbReference type="PANTHER" id="PTHR35936">
    <property type="entry name" value="MEMBRANE-BOUND LYTIC MUREIN TRANSGLYCOSYLASE F"/>
    <property type="match status" value="1"/>
</dbReference>
<accession>A0A2H9U2X7</accession>
<feature type="signal peptide" evidence="3">
    <location>
        <begin position="1"/>
        <end position="23"/>
    </location>
</feature>
<dbReference type="OrthoDB" id="245568at2"/>
<organism evidence="5 6">
    <name type="scientific">Aeromonas cavernicola</name>
    <dbReference type="NCBI Taxonomy" id="1006623"/>
    <lineage>
        <taxon>Bacteria</taxon>
        <taxon>Pseudomonadati</taxon>
        <taxon>Pseudomonadota</taxon>
        <taxon>Gammaproteobacteria</taxon>
        <taxon>Aeromonadales</taxon>
        <taxon>Aeromonadaceae</taxon>
        <taxon>Aeromonas</taxon>
    </lineage>
</organism>
<name>A0A2H9U2X7_9GAMM</name>
<dbReference type="SUPFAM" id="SSF53850">
    <property type="entry name" value="Periplasmic binding protein-like II"/>
    <property type="match status" value="1"/>
</dbReference>
<dbReference type="EMBL" id="PGGC01000111">
    <property type="protein sequence ID" value="PJG58416.1"/>
    <property type="molecule type" value="Genomic_DNA"/>
</dbReference>
<comment type="similarity">
    <text evidence="1">Belongs to the bacterial solute-binding protein 3 family.</text>
</comment>
<dbReference type="Pfam" id="PF00497">
    <property type="entry name" value="SBP_bac_3"/>
    <property type="match status" value="1"/>
</dbReference>
<dbReference type="PANTHER" id="PTHR35936:SF6">
    <property type="entry name" value="AMINO ACID ABC TRANSPORTER SUBSTRATE-BINDING PAAT FAMILY PROTEIN"/>
    <property type="match status" value="1"/>
</dbReference>
<sequence length="260" mass="29140">MMMKAWITLLVCSGLIGTASAWAAPLMIAAEDDWAPYCERNRQTGQPQGLAPDIVKAIFAAKDMEVTFRTLPFSRCMHEAKNGKVLACFSATITEENRDQYYWHPTPMFKEDLAIFALASEPKRGLTLADLEGKTVGITLGYTYPTNFMDNPKITRFQAKSDSQILDMLARGRVDYILMNGMPGYLKIQQKNLAGQVVKVGKLSTDGFWLAFSRHHPNGEIMAKQFEDGLQQIKHNGTYDALVRDFEVKLGLQSGDLRPH</sequence>
<evidence type="ECO:0000313" key="5">
    <source>
        <dbReference type="EMBL" id="PJG58416.1"/>
    </source>
</evidence>
<keyword evidence="2 3" id="KW-0732">Signal</keyword>
<gene>
    <name evidence="5" type="ORF">CUC53_12730</name>
</gene>
<evidence type="ECO:0000313" key="6">
    <source>
        <dbReference type="Proteomes" id="UP000235861"/>
    </source>
</evidence>
<feature type="domain" description="Solute-binding protein family 3/N-terminal" evidence="4">
    <location>
        <begin position="25"/>
        <end position="250"/>
    </location>
</feature>
<reference evidence="5 6" key="1">
    <citation type="submission" date="2017-11" db="EMBL/GenBank/DDBJ databases">
        <title>Draft genome sequence of environmental isolate Aeromonas cavernicola sp. nov. MDC 2508.</title>
        <authorList>
            <person name="Colston S.M."/>
            <person name="Navarro A."/>
            <person name="Martinez-Murcia A.J."/>
            <person name="Graf J."/>
        </authorList>
    </citation>
    <scope>NUCLEOTIDE SEQUENCE [LARGE SCALE GENOMIC DNA]</scope>
    <source>
        <strain evidence="5 6">MDC 2508</strain>
    </source>
</reference>
<evidence type="ECO:0000256" key="3">
    <source>
        <dbReference type="SAM" id="SignalP"/>
    </source>
</evidence>
<dbReference type="InterPro" id="IPR001638">
    <property type="entry name" value="Solute-binding_3/MltF_N"/>
</dbReference>
<dbReference type="AlphaFoldDB" id="A0A2H9U2X7"/>
<dbReference type="Proteomes" id="UP000235861">
    <property type="component" value="Unassembled WGS sequence"/>
</dbReference>
<dbReference type="SMART" id="SM00062">
    <property type="entry name" value="PBPb"/>
    <property type="match status" value="1"/>
</dbReference>
<evidence type="ECO:0000256" key="2">
    <source>
        <dbReference type="ARBA" id="ARBA00022729"/>
    </source>
</evidence>
<protein>
    <submittedName>
        <fullName evidence="5">Transporter</fullName>
    </submittedName>
</protein>
<dbReference type="Gene3D" id="3.40.190.10">
    <property type="entry name" value="Periplasmic binding protein-like II"/>
    <property type="match status" value="2"/>
</dbReference>
<keyword evidence="6" id="KW-1185">Reference proteome</keyword>
<evidence type="ECO:0000259" key="4">
    <source>
        <dbReference type="SMART" id="SM00062"/>
    </source>
</evidence>
<evidence type="ECO:0000256" key="1">
    <source>
        <dbReference type="ARBA" id="ARBA00010333"/>
    </source>
</evidence>
<proteinExistence type="inferred from homology"/>
<dbReference type="RefSeq" id="WP_100294506.1">
    <property type="nucleotide sequence ID" value="NZ_PGGC01000111.1"/>
</dbReference>